<dbReference type="InterPro" id="IPR010621">
    <property type="entry name" value="DUF1214"/>
</dbReference>
<dbReference type="Gene3D" id="2.60.120.600">
    <property type="entry name" value="Domain of unknown function DUF1214, C-terminal domain"/>
    <property type="match status" value="1"/>
</dbReference>
<feature type="domain" description="DUF1254" evidence="2">
    <location>
        <begin position="98"/>
        <end position="229"/>
    </location>
</feature>
<organism evidence="3 4">
    <name type="scientific">Pseudomonas fluorescens</name>
    <dbReference type="NCBI Taxonomy" id="294"/>
    <lineage>
        <taxon>Bacteria</taxon>
        <taxon>Pseudomonadati</taxon>
        <taxon>Pseudomonadota</taxon>
        <taxon>Gammaproteobacteria</taxon>
        <taxon>Pseudomonadales</taxon>
        <taxon>Pseudomonadaceae</taxon>
        <taxon>Pseudomonas</taxon>
    </lineage>
</organism>
<dbReference type="InterPro" id="IPR010679">
    <property type="entry name" value="DUF1254"/>
</dbReference>
<evidence type="ECO:0000259" key="2">
    <source>
        <dbReference type="Pfam" id="PF06863"/>
    </source>
</evidence>
<gene>
    <name evidence="3" type="ORF">PS928_05026</name>
</gene>
<dbReference type="EMBL" id="CABVJF010000023">
    <property type="protein sequence ID" value="VVQ20598.1"/>
    <property type="molecule type" value="Genomic_DNA"/>
</dbReference>
<dbReference type="Proteomes" id="UP000381378">
    <property type="component" value="Unassembled WGS sequence"/>
</dbReference>
<evidence type="ECO:0008006" key="5">
    <source>
        <dbReference type="Google" id="ProtNLM"/>
    </source>
</evidence>
<dbReference type="InterPro" id="IPR037050">
    <property type="entry name" value="DUF1254_sf"/>
</dbReference>
<dbReference type="Gene3D" id="2.60.40.1610">
    <property type="entry name" value="Domain of unknown function DUF1254"/>
    <property type="match status" value="1"/>
</dbReference>
<feature type="domain" description="DUF1214" evidence="1">
    <location>
        <begin position="374"/>
        <end position="485"/>
    </location>
</feature>
<dbReference type="Pfam" id="PF06863">
    <property type="entry name" value="DUF1254"/>
    <property type="match status" value="1"/>
</dbReference>
<sequence length="502" mass="55517">MGKLPDCVARKLNLQRMLPHIALALIVTIGWLPTNSIEAADKRTPAPELGQMTGPEASAFYLGANAIIWGYPSILFEDLMRQRTTPDIIKLGNPQSAVNQFGLMRQLRGPEYKQIATPNNDTLFAQAFCDVSREPLVLSVPAVAANRYYTFQLWDPNGDTFAYVGSRTTGRAAGHYALVAPGWQGELPANVKRIDSPSDSLVVWGRIGVDGPKDLKNALEIEDQLRLTPLSQFGRSEQQVAPDLDFSRQRVAFELPKDFPEGLELYAKLAHALQFTPPKPGQDAVVAASLEQIGFKNGNLVFDYHSLTPTQRTGLIKGAQFALHLMDVGAQSGGADVKKINGWRWSAKSGVMGNDYLFRAAFAKWYTGGNAPEEAIYMDARQDEQGQAFNGKGNYVLHFDKGQLPPAKAFWSVSMYSLTDGSFVENPINRYSFGNRTEAIVTNEDGSLDIYLQHQAPSDPKQKANWLPAPAEGFYLILRLYNPDERLQSGRWTPPPVKLLSK</sequence>
<evidence type="ECO:0000313" key="3">
    <source>
        <dbReference type="EMBL" id="VVQ20598.1"/>
    </source>
</evidence>
<accession>A0A5E7VEU7</accession>
<evidence type="ECO:0000313" key="4">
    <source>
        <dbReference type="Proteomes" id="UP000381378"/>
    </source>
</evidence>
<proteinExistence type="predicted"/>
<dbReference type="PANTHER" id="PTHR36509">
    <property type="entry name" value="BLL3101 PROTEIN"/>
    <property type="match status" value="1"/>
</dbReference>
<reference evidence="3 4" key="1">
    <citation type="submission" date="2019-09" db="EMBL/GenBank/DDBJ databases">
        <authorList>
            <person name="Chandra G."/>
            <person name="Truman W A."/>
        </authorList>
    </citation>
    <scope>NUCLEOTIDE SEQUENCE [LARGE SCALE GENOMIC DNA]</scope>
    <source>
        <strain evidence="3">PS928</strain>
    </source>
</reference>
<evidence type="ECO:0000259" key="1">
    <source>
        <dbReference type="Pfam" id="PF06742"/>
    </source>
</evidence>
<dbReference type="AlphaFoldDB" id="A0A5E7VEU7"/>
<name>A0A5E7VEU7_PSEFL</name>
<dbReference type="SUPFAM" id="SSF160935">
    <property type="entry name" value="VPA0735-like"/>
    <property type="match status" value="1"/>
</dbReference>
<dbReference type="Pfam" id="PF06742">
    <property type="entry name" value="DUF1214"/>
    <property type="match status" value="1"/>
</dbReference>
<protein>
    <recommendedName>
        <fullName evidence="5">DUF1254 domain-containing protein</fullName>
    </recommendedName>
</protein>
<dbReference type="RefSeq" id="WP_224790980.1">
    <property type="nucleotide sequence ID" value="NZ_CABVJF010000023.1"/>
</dbReference>
<dbReference type="PANTHER" id="PTHR36509:SF2">
    <property type="entry name" value="BLL3101 PROTEIN"/>
    <property type="match status" value="1"/>
</dbReference>
<dbReference type="InterPro" id="IPR037049">
    <property type="entry name" value="DUF1214_C_sf"/>
</dbReference>